<sequence length="726" mass="83303">MLNFQGITDEISKTDLKQVMDSTDCNQATNLLINCLQNIIENHTTTITLLRRKTPIKPWITEGLLRCMRTRDKMHKNLRKDPYNEILKTSYRRYRNFCNGVLKKVKRQYEKSELDKASRTNSKQMWHVINNITRFKPTKSVAHDILSISNDPLEAINKANYYFAHSGEELAAKILAKDYNLNMGDSDTPINICPNSLVLLETNLSEVITTIKSLKNTTSSGWDRISTKILQQNIKILAAPITHICNLSITQGIFPKALKMSVITPIHKSGDKTIFSNYRPISLLPTLSKVLEKILYSQLTSYLEKQNILSANQFGFRRGKSTADAVSNLTEQVVDALDVGDRCLAVFLDLRKAFDTISIPKLLKKLENIGIRSLQLELFTDYMSDRYQCVRVGDKISDPIPVNYGVPQGSILGPTLFLIYINDLCNLSIPNGNITSFADDTALMFRGGSWDTTFNHAQTGINRVMRWLDSNLLSLNIEKTKFITFSIIPRTQPNLDKHFLTAHQCGCLDTTLDLCQCENLECTNSIRYLGVILDKHLNFAEHINALSNRVRKLVGIFSNLRHSANPKIMKTVYYALCQSLLTYCINVWGGAAKSHLLQLERAQRAILKVIHFLPRLTPTTEVYEMAEVLTVRQLFILDITIRQHRNPNICNANRDKRRRDIVVQIKRYKTKFSNRFHPFLSGLLYNRLNKINYIYTMPLRDCKTWVKNYIRNLSYSQTEELLMIKE</sequence>
<dbReference type="InterPro" id="IPR043502">
    <property type="entry name" value="DNA/RNA_pol_sf"/>
</dbReference>
<dbReference type="PANTHER" id="PTHR33332">
    <property type="entry name" value="REVERSE TRANSCRIPTASE DOMAIN-CONTAINING PROTEIN"/>
    <property type="match status" value="1"/>
</dbReference>
<protein>
    <recommendedName>
        <fullName evidence="1">Reverse transcriptase domain-containing protein</fullName>
    </recommendedName>
</protein>
<reference evidence="2 3" key="1">
    <citation type="submission" date="2021-06" db="EMBL/GenBank/DDBJ databases">
        <title>A haploid diamondback moth (Plutella xylostella L.) genome assembly resolves 31 chromosomes and identifies a diamide resistance mutation.</title>
        <authorList>
            <person name="Ward C.M."/>
            <person name="Perry K.D."/>
            <person name="Baker G."/>
            <person name="Powis K."/>
            <person name="Heckel D.G."/>
            <person name="Baxter S.W."/>
        </authorList>
    </citation>
    <scope>NUCLEOTIDE SEQUENCE [LARGE SCALE GENOMIC DNA]</scope>
    <source>
        <strain evidence="2 3">LV</strain>
        <tissue evidence="2">Single pupa</tissue>
    </source>
</reference>
<organism evidence="2 3">
    <name type="scientific">Plutella xylostella</name>
    <name type="common">Diamondback moth</name>
    <name type="synonym">Plutella maculipennis</name>
    <dbReference type="NCBI Taxonomy" id="51655"/>
    <lineage>
        <taxon>Eukaryota</taxon>
        <taxon>Metazoa</taxon>
        <taxon>Ecdysozoa</taxon>
        <taxon>Arthropoda</taxon>
        <taxon>Hexapoda</taxon>
        <taxon>Insecta</taxon>
        <taxon>Pterygota</taxon>
        <taxon>Neoptera</taxon>
        <taxon>Endopterygota</taxon>
        <taxon>Lepidoptera</taxon>
        <taxon>Glossata</taxon>
        <taxon>Ditrysia</taxon>
        <taxon>Yponomeutoidea</taxon>
        <taxon>Plutellidae</taxon>
        <taxon>Plutella</taxon>
    </lineage>
</organism>
<dbReference type="CDD" id="cd01650">
    <property type="entry name" value="RT_nLTR_like"/>
    <property type="match status" value="1"/>
</dbReference>
<evidence type="ECO:0000313" key="2">
    <source>
        <dbReference type="EMBL" id="KAG7305636.1"/>
    </source>
</evidence>
<accession>A0ABQ7QK77</accession>
<evidence type="ECO:0000313" key="3">
    <source>
        <dbReference type="Proteomes" id="UP000823941"/>
    </source>
</evidence>
<dbReference type="SUPFAM" id="SSF56672">
    <property type="entry name" value="DNA/RNA polymerases"/>
    <property type="match status" value="1"/>
</dbReference>
<proteinExistence type="predicted"/>
<dbReference type="InterPro" id="IPR000477">
    <property type="entry name" value="RT_dom"/>
</dbReference>
<comment type="caution">
    <text evidence="2">The sequence shown here is derived from an EMBL/GenBank/DDBJ whole genome shotgun (WGS) entry which is preliminary data.</text>
</comment>
<dbReference type="Proteomes" id="UP000823941">
    <property type="component" value="Chromosome 13"/>
</dbReference>
<feature type="domain" description="Reverse transcriptase" evidence="1">
    <location>
        <begin position="247"/>
        <end position="533"/>
    </location>
</feature>
<dbReference type="Pfam" id="PF00078">
    <property type="entry name" value="RVT_1"/>
    <property type="match status" value="1"/>
</dbReference>
<dbReference type="PROSITE" id="PS50878">
    <property type="entry name" value="RT_POL"/>
    <property type="match status" value="1"/>
</dbReference>
<gene>
    <name evidence="2" type="ORF">JYU34_009730</name>
</gene>
<dbReference type="EMBL" id="JAHIBW010000013">
    <property type="protein sequence ID" value="KAG7305636.1"/>
    <property type="molecule type" value="Genomic_DNA"/>
</dbReference>
<evidence type="ECO:0000259" key="1">
    <source>
        <dbReference type="PROSITE" id="PS50878"/>
    </source>
</evidence>
<keyword evidence="3" id="KW-1185">Reference proteome</keyword>
<name>A0ABQ7QK77_PLUXY</name>